<evidence type="ECO:0000313" key="2">
    <source>
        <dbReference type="EMBL" id="KAF5330835.1"/>
    </source>
</evidence>
<dbReference type="EMBL" id="JAACJJ010000001">
    <property type="protein sequence ID" value="KAF5330835.1"/>
    <property type="molecule type" value="Genomic_DNA"/>
</dbReference>
<keyword evidence="1" id="KW-1133">Transmembrane helix</keyword>
<evidence type="ECO:0000256" key="1">
    <source>
        <dbReference type="SAM" id="Phobius"/>
    </source>
</evidence>
<accession>A0A8H5FBG4</accession>
<sequence length="160" mass="16884">MGWPDSSTSRTTIPISICKLSSQSFFFFANMFTITKVFVALMAATAVVAAPSKRQTDFTTCEFLMVPDAAPGSINLDTEMNYVIGRTLAQQVTGTSISGSNLSITDNGNNTFTVVRTNAVDGKTAAQTASILVGLIGVTNNGFANNAALDWTFESVSCDA</sequence>
<keyword evidence="1" id="KW-0812">Transmembrane</keyword>
<dbReference type="Proteomes" id="UP000567179">
    <property type="component" value="Unassembled WGS sequence"/>
</dbReference>
<comment type="caution">
    <text evidence="2">The sequence shown here is derived from an EMBL/GenBank/DDBJ whole genome shotgun (WGS) entry which is preliminary data.</text>
</comment>
<feature type="transmembrane region" description="Helical" evidence="1">
    <location>
        <begin position="25"/>
        <end position="50"/>
    </location>
</feature>
<keyword evidence="3" id="KW-1185">Reference proteome</keyword>
<keyword evidence="1" id="KW-0472">Membrane</keyword>
<dbReference type="OrthoDB" id="3031843at2759"/>
<evidence type="ECO:0000313" key="3">
    <source>
        <dbReference type="Proteomes" id="UP000567179"/>
    </source>
</evidence>
<organism evidence="2 3">
    <name type="scientific">Psilocybe cf. subviscida</name>
    <dbReference type="NCBI Taxonomy" id="2480587"/>
    <lineage>
        <taxon>Eukaryota</taxon>
        <taxon>Fungi</taxon>
        <taxon>Dikarya</taxon>
        <taxon>Basidiomycota</taxon>
        <taxon>Agaricomycotina</taxon>
        <taxon>Agaricomycetes</taxon>
        <taxon>Agaricomycetidae</taxon>
        <taxon>Agaricales</taxon>
        <taxon>Agaricineae</taxon>
        <taxon>Strophariaceae</taxon>
        <taxon>Psilocybe</taxon>
    </lineage>
</organism>
<name>A0A8H5FBG4_9AGAR</name>
<gene>
    <name evidence="2" type="ORF">D9619_005801</name>
</gene>
<protein>
    <submittedName>
        <fullName evidence="2">Uncharacterized protein</fullName>
    </submittedName>
</protein>
<reference evidence="2 3" key="1">
    <citation type="journal article" date="2020" name="ISME J.">
        <title>Uncovering the hidden diversity of litter-decomposition mechanisms in mushroom-forming fungi.</title>
        <authorList>
            <person name="Floudas D."/>
            <person name="Bentzer J."/>
            <person name="Ahren D."/>
            <person name="Johansson T."/>
            <person name="Persson P."/>
            <person name="Tunlid A."/>
        </authorList>
    </citation>
    <scope>NUCLEOTIDE SEQUENCE [LARGE SCALE GENOMIC DNA]</scope>
    <source>
        <strain evidence="2 3">CBS 101986</strain>
    </source>
</reference>
<proteinExistence type="predicted"/>
<dbReference type="AlphaFoldDB" id="A0A8H5FBG4"/>